<protein>
    <submittedName>
        <fullName evidence="1">Uncharacterized protein</fullName>
    </submittedName>
</protein>
<evidence type="ECO:0000313" key="2">
    <source>
        <dbReference type="Proteomes" id="UP000029713"/>
    </source>
</evidence>
<evidence type="ECO:0000313" key="1">
    <source>
        <dbReference type="EMBL" id="KGH48627.1"/>
    </source>
</evidence>
<dbReference type="Proteomes" id="UP000029713">
    <property type="component" value="Unassembled WGS sequence"/>
</dbReference>
<proteinExistence type="predicted"/>
<dbReference type="EMBL" id="JPMX01000003">
    <property type="protein sequence ID" value="KGH48627.1"/>
    <property type="molecule type" value="Genomic_DNA"/>
</dbReference>
<name>A0A098YDW1_9ACTN</name>
<keyword evidence="2" id="KW-1185">Reference proteome</keyword>
<organism evidence="1 2">
    <name type="scientific">Modestobacter caceresii</name>
    <dbReference type="NCBI Taxonomy" id="1522368"/>
    <lineage>
        <taxon>Bacteria</taxon>
        <taxon>Bacillati</taxon>
        <taxon>Actinomycetota</taxon>
        <taxon>Actinomycetes</taxon>
        <taxon>Geodermatophilales</taxon>
        <taxon>Geodermatophilaceae</taxon>
        <taxon>Modestobacter</taxon>
    </lineage>
</organism>
<dbReference type="STRING" id="1522368.IN07_01305"/>
<accession>A0A098YDW1</accession>
<gene>
    <name evidence="1" type="ORF">IN07_01305</name>
</gene>
<sequence length="106" mass="11621">MHFLSVTRDVQYIGQRPVDLLRRVQRLQSCHRSSFVETAGCTVRARSSKAIGLLKKLAMVETSAESYERETSLGVARTFATSGVRASGDSTAKASSLRDIRWASSA</sequence>
<dbReference type="AlphaFoldDB" id="A0A098YDW1"/>
<reference evidence="1 2" key="1">
    <citation type="submission" date="2014-07" db="EMBL/GenBank/DDBJ databases">
        <title>Biosystematic studies on Modestobacter strains isolated from extreme hyper-arid desert soil and from historic building.</title>
        <authorList>
            <person name="Bukarasam K."/>
            <person name="Bull A."/>
            <person name="Girard G."/>
            <person name="van Wezel G."/>
            <person name="Goodfellow M."/>
        </authorList>
    </citation>
    <scope>NUCLEOTIDE SEQUENCE [LARGE SCALE GENOMIC DNA]</scope>
    <source>
        <strain evidence="1 2">KNN45-2b</strain>
    </source>
</reference>
<comment type="caution">
    <text evidence="1">The sequence shown here is derived from an EMBL/GenBank/DDBJ whole genome shotgun (WGS) entry which is preliminary data.</text>
</comment>